<evidence type="ECO:0000259" key="11">
    <source>
        <dbReference type="Pfam" id="PF00593"/>
    </source>
</evidence>
<protein>
    <submittedName>
        <fullName evidence="13">Outer membrane cobalamin receptor protein</fullName>
    </submittedName>
</protein>
<dbReference type="Proteomes" id="UP000255283">
    <property type="component" value="Unassembled WGS sequence"/>
</dbReference>
<dbReference type="InterPro" id="IPR012910">
    <property type="entry name" value="Plug_dom"/>
</dbReference>
<evidence type="ECO:0000256" key="1">
    <source>
        <dbReference type="ARBA" id="ARBA00004571"/>
    </source>
</evidence>
<dbReference type="Pfam" id="PF13715">
    <property type="entry name" value="CarbopepD_reg_2"/>
    <property type="match status" value="1"/>
</dbReference>
<evidence type="ECO:0000256" key="9">
    <source>
        <dbReference type="RuleBase" id="RU003357"/>
    </source>
</evidence>
<evidence type="ECO:0000313" key="13">
    <source>
        <dbReference type="EMBL" id="SUB80770.1"/>
    </source>
</evidence>
<keyword evidence="5 9" id="KW-0798">TonB box</keyword>
<comment type="similarity">
    <text evidence="8 9">Belongs to the TonB-dependent receptor family.</text>
</comment>
<evidence type="ECO:0000259" key="12">
    <source>
        <dbReference type="Pfam" id="PF07715"/>
    </source>
</evidence>
<accession>A0AAQ1ZJJ9</accession>
<dbReference type="AlphaFoldDB" id="A0AAQ1ZJJ9"/>
<keyword evidence="2 8" id="KW-0813">Transport</keyword>
<dbReference type="Pfam" id="PF00593">
    <property type="entry name" value="TonB_dep_Rec_b-barrel"/>
    <property type="match status" value="1"/>
</dbReference>
<keyword evidence="13" id="KW-0675">Receptor</keyword>
<dbReference type="RefSeq" id="WP_115154042.1">
    <property type="nucleotide sequence ID" value="NZ_UGTJ01000001.1"/>
</dbReference>
<dbReference type="InterPro" id="IPR039426">
    <property type="entry name" value="TonB-dep_rcpt-like"/>
</dbReference>
<dbReference type="NCBIfam" id="TIGR04056">
    <property type="entry name" value="OMP_RagA_SusC"/>
    <property type="match status" value="1"/>
</dbReference>
<dbReference type="EMBL" id="UGTJ01000001">
    <property type="protein sequence ID" value="SUB80770.1"/>
    <property type="molecule type" value="Genomic_DNA"/>
</dbReference>
<evidence type="ECO:0000256" key="5">
    <source>
        <dbReference type="ARBA" id="ARBA00023077"/>
    </source>
</evidence>
<feature type="signal peptide" evidence="10">
    <location>
        <begin position="1"/>
        <end position="28"/>
    </location>
</feature>
<comment type="subcellular location">
    <subcellularLocation>
        <location evidence="1 8">Cell outer membrane</location>
        <topology evidence="1 8">Multi-pass membrane protein</topology>
    </subcellularLocation>
</comment>
<dbReference type="Gene3D" id="2.170.130.10">
    <property type="entry name" value="TonB-dependent receptor, plug domain"/>
    <property type="match status" value="1"/>
</dbReference>
<keyword evidence="6 8" id="KW-0472">Membrane</keyword>
<organism evidence="13 14">
    <name type="scientific">Segatella buccae</name>
    <dbReference type="NCBI Taxonomy" id="28126"/>
    <lineage>
        <taxon>Bacteria</taxon>
        <taxon>Pseudomonadati</taxon>
        <taxon>Bacteroidota</taxon>
        <taxon>Bacteroidia</taxon>
        <taxon>Bacteroidales</taxon>
        <taxon>Prevotellaceae</taxon>
        <taxon>Segatella</taxon>
    </lineage>
</organism>
<dbReference type="SUPFAM" id="SSF56935">
    <property type="entry name" value="Porins"/>
    <property type="match status" value="1"/>
</dbReference>
<reference evidence="13 14" key="1">
    <citation type="submission" date="2018-06" db="EMBL/GenBank/DDBJ databases">
        <authorList>
            <consortium name="Pathogen Informatics"/>
            <person name="Doyle S."/>
        </authorList>
    </citation>
    <scope>NUCLEOTIDE SEQUENCE [LARGE SCALE GENOMIC DNA]</scope>
    <source>
        <strain evidence="13 14">NCTC13063</strain>
    </source>
</reference>
<feature type="domain" description="TonB-dependent receptor-like beta-barrel" evidence="11">
    <location>
        <begin position="399"/>
        <end position="936"/>
    </location>
</feature>
<feature type="domain" description="TonB-dependent receptor plug" evidence="12">
    <location>
        <begin position="119"/>
        <end position="225"/>
    </location>
</feature>
<evidence type="ECO:0000256" key="8">
    <source>
        <dbReference type="PROSITE-ProRule" id="PRU01360"/>
    </source>
</evidence>
<evidence type="ECO:0000256" key="6">
    <source>
        <dbReference type="ARBA" id="ARBA00023136"/>
    </source>
</evidence>
<keyword evidence="7 8" id="KW-0998">Cell outer membrane</keyword>
<dbReference type="InterPro" id="IPR023997">
    <property type="entry name" value="TonB-dep_OMP_SusC/RagA_CS"/>
</dbReference>
<dbReference type="FunFam" id="2.170.130.10:FF:000008">
    <property type="entry name" value="SusC/RagA family TonB-linked outer membrane protein"/>
    <property type="match status" value="1"/>
</dbReference>
<keyword evidence="4 8" id="KW-0812">Transmembrane</keyword>
<dbReference type="NCBIfam" id="TIGR04057">
    <property type="entry name" value="SusC_RagA_signa"/>
    <property type="match status" value="1"/>
</dbReference>
<dbReference type="PROSITE" id="PS52016">
    <property type="entry name" value="TONB_DEPENDENT_REC_3"/>
    <property type="match status" value="1"/>
</dbReference>
<dbReference type="GO" id="GO:0009279">
    <property type="term" value="C:cell outer membrane"/>
    <property type="evidence" value="ECO:0007669"/>
    <property type="project" value="UniProtKB-SubCell"/>
</dbReference>
<evidence type="ECO:0000256" key="2">
    <source>
        <dbReference type="ARBA" id="ARBA00022448"/>
    </source>
</evidence>
<proteinExistence type="inferred from homology"/>
<evidence type="ECO:0000313" key="14">
    <source>
        <dbReference type="Proteomes" id="UP000255283"/>
    </source>
</evidence>
<evidence type="ECO:0000256" key="4">
    <source>
        <dbReference type="ARBA" id="ARBA00022692"/>
    </source>
</evidence>
<dbReference type="Gene3D" id="2.40.170.20">
    <property type="entry name" value="TonB-dependent receptor, beta-barrel domain"/>
    <property type="match status" value="1"/>
</dbReference>
<gene>
    <name evidence="13" type="ORF">NCTC13063_02067</name>
</gene>
<evidence type="ECO:0000256" key="7">
    <source>
        <dbReference type="ARBA" id="ARBA00023237"/>
    </source>
</evidence>
<dbReference type="SUPFAM" id="SSF49464">
    <property type="entry name" value="Carboxypeptidase regulatory domain-like"/>
    <property type="match status" value="1"/>
</dbReference>
<comment type="caution">
    <text evidence="13">The sequence shown here is derived from an EMBL/GenBank/DDBJ whole genome shotgun (WGS) entry which is preliminary data.</text>
</comment>
<sequence>MKVNKNLSVMKRLVLLPLVLLLSLAAFAQKVSVEGTVTDERNEPIIGASVLEQGTSNGVATDPDGRFAIQVARNATLRISYIGYKNKIVKAAPNMKIMLEEEADMLDEVVSIGYGSVKRKDVTTAVSSVSTADLDTRPIVSAVQGMQGKAAGLQISQANGQPGSAPTIRVRGTTSLNGSNNPLYVVDGVPVDNIDYLAAGDIDNIQILKDASSAAIYGSRAANGVVIIGTKQGKAGVAKISLNAHYAFNTVRDNQNPLNARQYLDLIKDMNEKGVLSLKLPDNLVDQTDWKKEVYRTGNVQDYQLSVTNGTDKLRYYLSGGFTGENGVIVSSNFKRYNIRGSIENDISNWLTINASVAYSDYTYKGTGIISGTGSDRGGVIPAILSTPTYGPIWDPEHPGQYYSDFYGVNVDGPLENIARTKDNKNQYNKLLASGKAIVRLLPELTWTSTVSFDRVSSITTNFLDPKLTREGRNQNGTGYDSRSTGTVWTFDNVVNWEKKLGRHGFGAMAGSSWTKSDWSQNYINGSDYANDDIRTLNAANRISWDGTGSSGSDWAILSFFGRLQYNWNDTYMLTANLRADGSSRLAPGHRWGYFPSFSAAWRVSNEKFMKHITWIDDLKIRGGWGQTGNQSGLGDYGYLAMYSFGRIQWWQPGNEHAVPTRTQSSLSNPELTWETTSQTDIGFDLTMLRNRLTFYFDIYYKKTSDMLMSITLPAGSAAARSLTYNGGEIVNKGIELAVSSKNLVGNLKWNTDFNISFNRNKLTRLDLVPVYWGASTNSNVGQSVVRNAVGHPLGSFWGYIADGVDSETGDMIYRDVNEDGIVSASDRTYIGDPNPDFIFGLTNTFSYKGFNLSILLQGSVGNDIYNVSRMDSEGMFDGRNQTTRVLERWRVPGQKTDVPRVGFNQQNSTYYLEDGSYLRVKDITLSYDIPRSILKKMYLTRLMPYISFNNLLTFTNYSGRDPEVNQYGNSGGIQGIDWGTYPLSRSFVLGLKVEF</sequence>
<name>A0AAQ1ZJJ9_9BACT</name>
<feature type="chain" id="PRO_5042907198" evidence="10">
    <location>
        <begin position="29"/>
        <end position="996"/>
    </location>
</feature>
<dbReference type="InterPro" id="IPR000531">
    <property type="entry name" value="Beta-barrel_TonB"/>
</dbReference>
<evidence type="ECO:0000256" key="10">
    <source>
        <dbReference type="SAM" id="SignalP"/>
    </source>
</evidence>
<dbReference type="InterPro" id="IPR036942">
    <property type="entry name" value="Beta-barrel_TonB_sf"/>
</dbReference>
<dbReference type="InterPro" id="IPR023996">
    <property type="entry name" value="TonB-dep_OMP_SusC/RagA"/>
</dbReference>
<keyword evidence="3 8" id="KW-1134">Transmembrane beta strand</keyword>
<dbReference type="Gene3D" id="2.60.40.1120">
    <property type="entry name" value="Carboxypeptidase-like, regulatory domain"/>
    <property type="match status" value="1"/>
</dbReference>
<dbReference type="Pfam" id="PF07715">
    <property type="entry name" value="Plug"/>
    <property type="match status" value="1"/>
</dbReference>
<dbReference type="InterPro" id="IPR008969">
    <property type="entry name" value="CarboxyPept-like_regulatory"/>
</dbReference>
<evidence type="ECO:0000256" key="3">
    <source>
        <dbReference type="ARBA" id="ARBA00022452"/>
    </source>
</evidence>
<keyword evidence="10" id="KW-0732">Signal</keyword>
<dbReference type="InterPro" id="IPR037066">
    <property type="entry name" value="Plug_dom_sf"/>
</dbReference>